<dbReference type="InterPro" id="IPR050188">
    <property type="entry name" value="RluA_PseudoU_synthase"/>
</dbReference>
<dbReference type="InterPro" id="IPR006224">
    <property type="entry name" value="PsdUridine_synth_RluA-like_CS"/>
</dbReference>
<proteinExistence type="inferred from homology"/>
<dbReference type="SUPFAM" id="SSF55120">
    <property type="entry name" value="Pseudouridine synthase"/>
    <property type="match status" value="1"/>
</dbReference>
<name>A0A1V4SNK0_RUMHU</name>
<comment type="catalytic activity">
    <reaction evidence="1 6">
        <text>a uridine in RNA = a pseudouridine in RNA</text>
        <dbReference type="Rhea" id="RHEA:48348"/>
        <dbReference type="Rhea" id="RHEA-COMP:12068"/>
        <dbReference type="Rhea" id="RHEA-COMP:12069"/>
        <dbReference type="ChEBI" id="CHEBI:65314"/>
        <dbReference type="ChEBI" id="CHEBI:65315"/>
    </reaction>
</comment>
<dbReference type="AlphaFoldDB" id="A0A1V4SNK0"/>
<dbReference type="Gene3D" id="3.30.2350.10">
    <property type="entry name" value="Pseudouridine synthase"/>
    <property type="match status" value="1"/>
</dbReference>
<dbReference type="InterPro" id="IPR036986">
    <property type="entry name" value="S4_RNA-bd_sf"/>
</dbReference>
<evidence type="ECO:0000256" key="4">
    <source>
        <dbReference type="PIRSR" id="PIRSR606225-1"/>
    </source>
</evidence>
<organism evidence="8 9">
    <name type="scientific">Ruminiclostridium hungatei</name>
    <name type="common">Clostridium hungatei</name>
    <dbReference type="NCBI Taxonomy" id="48256"/>
    <lineage>
        <taxon>Bacteria</taxon>
        <taxon>Bacillati</taxon>
        <taxon>Bacillota</taxon>
        <taxon>Clostridia</taxon>
        <taxon>Eubacteriales</taxon>
        <taxon>Oscillospiraceae</taxon>
        <taxon>Ruminiclostridium</taxon>
    </lineage>
</organism>
<dbReference type="Gene3D" id="3.10.290.10">
    <property type="entry name" value="RNA-binding S4 domain"/>
    <property type="match status" value="1"/>
</dbReference>
<keyword evidence="3 6" id="KW-0413">Isomerase</keyword>
<feature type="active site" evidence="4">
    <location>
        <position position="126"/>
    </location>
</feature>
<accession>A0A1V4SNK0</accession>
<dbReference type="PROSITE" id="PS01129">
    <property type="entry name" value="PSI_RLU"/>
    <property type="match status" value="1"/>
</dbReference>
<sequence length="301" mass="34257">MRTVIAKEKHHGRKIDKVIRDFYPNLSSGMLFKALRKKDVKVNGIRIREDYPVAAGDIIEIYIIDDFLLGKSHEGYSAVFEDDNLLVVNKASGVPVHPDKTQSEATLIDKLQETYGSELALCHRLDRNTSGLVILAKNNASLDIMLEKIKEREIRKFYTCIVSGIMEKRQAELVDYLEKNEKISRVFISHRKTRDSLEIVTRYRVLETLDNLSLLEVELVTGRTHQIRAHLAHYGHPIIGDGKYGKNSENRQYGSKYQLLCASKLAFDFSTPAGHLDYLKGKTLAIAPPFDLEKLYAGRKP</sequence>
<dbReference type="GO" id="GO:0120159">
    <property type="term" value="F:rRNA pseudouridine synthase activity"/>
    <property type="evidence" value="ECO:0007669"/>
    <property type="project" value="UniProtKB-ARBA"/>
</dbReference>
<evidence type="ECO:0000256" key="6">
    <source>
        <dbReference type="RuleBase" id="RU362028"/>
    </source>
</evidence>
<evidence type="ECO:0000313" key="9">
    <source>
        <dbReference type="Proteomes" id="UP000191554"/>
    </source>
</evidence>
<dbReference type="NCBIfam" id="TIGR00005">
    <property type="entry name" value="rluA_subfam"/>
    <property type="match status" value="1"/>
</dbReference>
<reference evidence="8 9" key="1">
    <citation type="submission" date="2017-03" db="EMBL/GenBank/DDBJ databases">
        <title>Genome sequence of Clostridium hungatei DSM 14427.</title>
        <authorList>
            <person name="Poehlein A."/>
            <person name="Daniel R."/>
        </authorList>
    </citation>
    <scope>NUCLEOTIDE SEQUENCE [LARGE SCALE GENOMIC DNA]</scope>
    <source>
        <strain evidence="8 9">DSM 14427</strain>
    </source>
</reference>
<dbReference type="GO" id="GO:0003723">
    <property type="term" value="F:RNA binding"/>
    <property type="evidence" value="ECO:0007669"/>
    <property type="project" value="UniProtKB-KW"/>
</dbReference>
<evidence type="ECO:0000256" key="2">
    <source>
        <dbReference type="ARBA" id="ARBA00010876"/>
    </source>
</evidence>
<gene>
    <name evidence="8" type="primary">rluC_1</name>
    <name evidence="8" type="ORF">CLHUN_08000</name>
</gene>
<dbReference type="PROSITE" id="PS50889">
    <property type="entry name" value="S4"/>
    <property type="match status" value="1"/>
</dbReference>
<dbReference type="SMART" id="SM00363">
    <property type="entry name" value="S4"/>
    <property type="match status" value="1"/>
</dbReference>
<dbReference type="EC" id="5.4.99.-" evidence="6"/>
<dbReference type="InterPro" id="IPR002942">
    <property type="entry name" value="S4_RNA-bd"/>
</dbReference>
<dbReference type="PANTHER" id="PTHR21600">
    <property type="entry name" value="MITOCHONDRIAL RNA PSEUDOURIDINE SYNTHASE"/>
    <property type="match status" value="1"/>
</dbReference>
<evidence type="ECO:0000313" key="8">
    <source>
        <dbReference type="EMBL" id="OPX45430.1"/>
    </source>
</evidence>
<dbReference type="GO" id="GO:0000455">
    <property type="term" value="P:enzyme-directed rRNA pseudouridine synthesis"/>
    <property type="evidence" value="ECO:0007669"/>
    <property type="project" value="TreeGrafter"/>
</dbReference>
<dbReference type="InterPro" id="IPR006225">
    <property type="entry name" value="PsdUridine_synth_RluC/D"/>
</dbReference>
<dbReference type="STRING" id="48256.CLHUN_08000"/>
<keyword evidence="5" id="KW-0694">RNA-binding</keyword>
<dbReference type="EMBL" id="MZGX01000004">
    <property type="protein sequence ID" value="OPX45430.1"/>
    <property type="molecule type" value="Genomic_DNA"/>
</dbReference>
<comment type="caution">
    <text evidence="8">The sequence shown here is derived from an EMBL/GenBank/DDBJ whole genome shotgun (WGS) entry which is preliminary data.</text>
</comment>
<comment type="similarity">
    <text evidence="2 6">Belongs to the pseudouridine synthase RluA family.</text>
</comment>
<dbReference type="Proteomes" id="UP000191554">
    <property type="component" value="Unassembled WGS sequence"/>
</dbReference>
<evidence type="ECO:0000256" key="3">
    <source>
        <dbReference type="ARBA" id="ARBA00023235"/>
    </source>
</evidence>
<evidence type="ECO:0000259" key="7">
    <source>
        <dbReference type="SMART" id="SM00363"/>
    </source>
</evidence>
<dbReference type="OrthoDB" id="9807829at2"/>
<dbReference type="RefSeq" id="WP_080063268.1">
    <property type="nucleotide sequence ID" value="NZ_MZGX01000004.1"/>
</dbReference>
<comment type="function">
    <text evidence="6">Responsible for synthesis of pseudouridine from uracil.</text>
</comment>
<dbReference type="Pfam" id="PF00849">
    <property type="entry name" value="PseudoU_synth_2"/>
    <property type="match status" value="1"/>
</dbReference>
<protein>
    <recommendedName>
        <fullName evidence="6">Pseudouridine synthase</fullName>
        <ecNumber evidence="6">5.4.99.-</ecNumber>
    </recommendedName>
</protein>
<feature type="domain" description="RNA-binding S4" evidence="7">
    <location>
        <begin position="13"/>
        <end position="73"/>
    </location>
</feature>
<evidence type="ECO:0000256" key="5">
    <source>
        <dbReference type="PROSITE-ProRule" id="PRU00182"/>
    </source>
</evidence>
<dbReference type="PANTHER" id="PTHR21600:SF87">
    <property type="entry name" value="RNA PSEUDOURIDYLATE SYNTHASE DOMAIN-CONTAINING PROTEIN 1"/>
    <property type="match status" value="1"/>
</dbReference>
<keyword evidence="9" id="KW-1185">Reference proteome</keyword>
<dbReference type="InterPro" id="IPR020103">
    <property type="entry name" value="PsdUridine_synth_cat_dom_sf"/>
</dbReference>
<dbReference type="InterPro" id="IPR006145">
    <property type="entry name" value="PsdUridine_synth_RsuA/RluA"/>
</dbReference>
<dbReference type="CDD" id="cd02869">
    <property type="entry name" value="PseudoU_synth_RluA_like"/>
    <property type="match status" value="1"/>
</dbReference>
<evidence type="ECO:0000256" key="1">
    <source>
        <dbReference type="ARBA" id="ARBA00000073"/>
    </source>
</evidence>